<dbReference type="EMBL" id="JACHIP010000005">
    <property type="protein sequence ID" value="MBB5059181.1"/>
    <property type="molecule type" value="Genomic_DNA"/>
</dbReference>
<organism evidence="1 2">
    <name type="scientific">Granulicella aggregans</name>
    <dbReference type="NCBI Taxonomy" id="474949"/>
    <lineage>
        <taxon>Bacteria</taxon>
        <taxon>Pseudomonadati</taxon>
        <taxon>Acidobacteriota</taxon>
        <taxon>Terriglobia</taxon>
        <taxon>Terriglobales</taxon>
        <taxon>Acidobacteriaceae</taxon>
        <taxon>Granulicella</taxon>
    </lineage>
</organism>
<evidence type="ECO:0000313" key="2">
    <source>
        <dbReference type="Proteomes" id="UP000540989"/>
    </source>
</evidence>
<dbReference type="Proteomes" id="UP000540989">
    <property type="component" value="Unassembled WGS sequence"/>
</dbReference>
<name>A0A7W7ZG52_9BACT</name>
<comment type="caution">
    <text evidence="1">The sequence shown here is derived from an EMBL/GenBank/DDBJ whole genome shotgun (WGS) entry which is preliminary data.</text>
</comment>
<evidence type="ECO:0000313" key="1">
    <source>
        <dbReference type="EMBL" id="MBB5059181.1"/>
    </source>
</evidence>
<accession>A0A7W7ZG52</accession>
<dbReference type="AlphaFoldDB" id="A0A7W7ZG52"/>
<protein>
    <submittedName>
        <fullName evidence="1">Uncharacterized protein</fullName>
    </submittedName>
</protein>
<keyword evidence="2" id="KW-1185">Reference proteome</keyword>
<proteinExistence type="predicted"/>
<reference evidence="1 2" key="1">
    <citation type="submission" date="2020-08" db="EMBL/GenBank/DDBJ databases">
        <title>Genomic Encyclopedia of Type Strains, Phase IV (KMG-V): Genome sequencing to study the core and pangenomes of soil and plant-associated prokaryotes.</title>
        <authorList>
            <person name="Whitman W."/>
        </authorList>
    </citation>
    <scope>NUCLEOTIDE SEQUENCE [LARGE SCALE GENOMIC DNA]</scope>
    <source>
        <strain evidence="1 2">M8UP14</strain>
    </source>
</reference>
<gene>
    <name evidence="1" type="ORF">HDF16_003904</name>
</gene>
<sequence>MDAWQVTPQNSFGDVQLTISKDFSVPIAMRSGVYVGAQSSNRAALPSEPIQMLPEYIRAAMALKGGLATDIAPQEGDLGPLSVDEGGSKSVFILVGKKP</sequence>